<reference evidence="3" key="1">
    <citation type="submission" date="2023-10" db="EMBL/GenBank/DDBJ databases">
        <authorList>
            <person name="Chen Y."/>
            <person name="Shah S."/>
            <person name="Dougan E. K."/>
            <person name="Thang M."/>
            <person name="Chan C."/>
        </authorList>
    </citation>
    <scope>NUCLEOTIDE SEQUENCE [LARGE SCALE GENOMIC DNA]</scope>
</reference>
<keyword evidence="2" id="KW-0472">Membrane</keyword>
<feature type="non-terminal residue" evidence="3">
    <location>
        <position position="1"/>
    </location>
</feature>
<protein>
    <submittedName>
        <fullName evidence="3">Uncharacterized protein</fullName>
    </submittedName>
</protein>
<sequence length="126" mass="13487">AAGPRKGLGPPAPRAARGRPPLGARDRESRRAPMSGDLGESEATPASTPLDFPKPYESRRCTDVICVVVFGLFVVLFVVVSLAGVADGNIAKLYRPRDFRGDYCGVADQWNDGVNGPALGDYEWLV</sequence>
<feature type="region of interest" description="Disordered" evidence="1">
    <location>
        <begin position="1"/>
        <end position="56"/>
    </location>
</feature>
<feature type="non-terminal residue" evidence="3">
    <location>
        <position position="126"/>
    </location>
</feature>
<comment type="caution">
    <text evidence="3">The sequence shown here is derived from an EMBL/GenBank/DDBJ whole genome shotgun (WGS) entry which is preliminary data.</text>
</comment>
<evidence type="ECO:0000313" key="4">
    <source>
        <dbReference type="Proteomes" id="UP001189429"/>
    </source>
</evidence>
<feature type="transmembrane region" description="Helical" evidence="2">
    <location>
        <begin position="64"/>
        <end position="86"/>
    </location>
</feature>
<accession>A0ABN9RUK3</accession>
<keyword evidence="2" id="KW-1133">Transmembrane helix</keyword>
<evidence type="ECO:0000313" key="3">
    <source>
        <dbReference type="EMBL" id="CAK0822103.1"/>
    </source>
</evidence>
<keyword evidence="4" id="KW-1185">Reference proteome</keyword>
<keyword evidence="2" id="KW-0812">Transmembrane</keyword>
<organism evidence="3 4">
    <name type="scientific">Prorocentrum cordatum</name>
    <dbReference type="NCBI Taxonomy" id="2364126"/>
    <lineage>
        <taxon>Eukaryota</taxon>
        <taxon>Sar</taxon>
        <taxon>Alveolata</taxon>
        <taxon>Dinophyceae</taxon>
        <taxon>Prorocentrales</taxon>
        <taxon>Prorocentraceae</taxon>
        <taxon>Prorocentrum</taxon>
    </lineage>
</organism>
<dbReference type="Proteomes" id="UP001189429">
    <property type="component" value="Unassembled WGS sequence"/>
</dbReference>
<name>A0ABN9RUK3_9DINO</name>
<evidence type="ECO:0000256" key="2">
    <source>
        <dbReference type="SAM" id="Phobius"/>
    </source>
</evidence>
<gene>
    <name evidence="3" type="ORF">PCOR1329_LOCUS23206</name>
</gene>
<evidence type="ECO:0000256" key="1">
    <source>
        <dbReference type="SAM" id="MobiDB-lite"/>
    </source>
</evidence>
<feature type="compositionally biased region" description="Low complexity" evidence="1">
    <location>
        <begin position="1"/>
        <end position="23"/>
    </location>
</feature>
<dbReference type="EMBL" id="CAUYUJ010007831">
    <property type="protein sequence ID" value="CAK0822103.1"/>
    <property type="molecule type" value="Genomic_DNA"/>
</dbReference>
<proteinExistence type="predicted"/>